<dbReference type="EMBL" id="CP148066">
    <property type="protein sequence ID" value="WXL28387.1"/>
    <property type="molecule type" value="Genomic_DNA"/>
</dbReference>
<proteinExistence type="predicted"/>
<dbReference type="Proteomes" id="UP001460679">
    <property type="component" value="Chromosome"/>
</dbReference>
<sequence length="295" mass="34645">MKNKKLKILLSFSLVSLVAVVGASSYFVLKHQNNDVSVLKNNKTENEKISSSEKPFRNDVISNLLKDIYGKSSGSMLKIDSFVLDQQRKENEKYIFFSLKDNFLYFNGLTFFYENPDPNDLYINVLQKSDIELSKNSFINFITKDWYLFLKTRNMYKWVGSLYNAPNYDNAVFSKVFPNADYTYKTTSNHVVEYKKLDFDNYFYDDAPKSSNILLKFSDNTFQRLTITYSKYYQGESFEWKQTVYAEPRFFAFANDKNEFEDVPLDMAYSVLYDEATDNINSKKLISYVVGDLWN</sequence>
<gene>
    <name evidence="1" type="ORF">WG616_03420</name>
</gene>
<reference evidence="1" key="1">
    <citation type="submission" date="2024-03" db="EMBL/GenBank/DDBJ databases">
        <title>Complete genome sequence of Mycoplasma gypis type strain B1/T1.</title>
        <authorList>
            <person name="Spergser J."/>
        </authorList>
    </citation>
    <scope>NUCLEOTIDE SEQUENCE [LARGE SCALE GENOMIC DNA]</scope>
    <source>
        <strain evidence="1">B1/T1</strain>
    </source>
</reference>
<evidence type="ECO:0000313" key="2">
    <source>
        <dbReference type="Proteomes" id="UP001460679"/>
    </source>
</evidence>
<protein>
    <submittedName>
        <fullName evidence="1">Uncharacterized protein</fullName>
    </submittedName>
</protein>
<keyword evidence="2" id="KW-1185">Reference proteome</keyword>
<organism evidence="1 2">
    <name type="scientific">[Mycoplasma] gypis</name>
    <dbReference type="NCBI Taxonomy" id="92404"/>
    <lineage>
        <taxon>Bacteria</taxon>
        <taxon>Bacillati</taxon>
        <taxon>Mycoplasmatota</taxon>
        <taxon>Mycoplasmoidales</taxon>
        <taxon>Metamycoplasmataceae</taxon>
        <taxon>Metamycoplasma</taxon>
    </lineage>
</organism>
<name>A0ABZ2RPK6_9BACT</name>
<evidence type="ECO:0000313" key="1">
    <source>
        <dbReference type="EMBL" id="WXL28387.1"/>
    </source>
</evidence>
<dbReference type="RefSeq" id="WP_205499206.1">
    <property type="nucleotide sequence ID" value="NZ_CP148066.1"/>
</dbReference>
<accession>A0ABZ2RPK6</accession>